<sequence length="176" mass="19072">MPLPQPIDEHDHVAGPFDAPLELVMYGDFQCPYCVAAQSIVRRVRERLDGRLRFVFRHLPLPEVHPDAERAAQAAEAASLQGSFWEMHDALYANGGRFSESDLLGLADRIGLDTERFGADLATGAPAARVARDSDAARAAGIASTPAFFVNGRRHAEAFDARSLVEALTSDSPDAD</sequence>
<dbReference type="OrthoDB" id="117402at2"/>
<organism evidence="3 4">
    <name type="scientific">Solirubrobacter pauli</name>
    <dbReference type="NCBI Taxonomy" id="166793"/>
    <lineage>
        <taxon>Bacteria</taxon>
        <taxon>Bacillati</taxon>
        <taxon>Actinomycetota</taxon>
        <taxon>Thermoleophilia</taxon>
        <taxon>Solirubrobacterales</taxon>
        <taxon>Solirubrobacteraceae</taxon>
        <taxon>Solirubrobacter</taxon>
    </lineage>
</organism>
<dbReference type="InterPro" id="IPR013766">
    <property type="entry name" value="Thioredoxin_domain"/>
</dbReference>
<evidence type="ECO:0000313" key="3">
    <source>
        <dbReference type="EMBL" id="RKQ93654.1"/>
    </source>
</evidence>
<keyword evidence="4" id="KW-1185">Reference proteome</keyword>
<keyword evidence="3" id="KW-0413">Isomerase</keyword>
<dbReference type="GO" id="GO:0016853">
    <property type="term" value="F:isomerase activity"/>
    <property type="evidence" value="ECO:0007669"/>
    <property type="project" value="UniProtKB-KW"/>
</dbReference>
<name>A0A660LJU9_9ACTN</name>
<dbReference type="Proteomes" id="UP000278962">
    <property type="component" value="Unassembled WGS sequence"/>
</dbReference>
<evidence type="ECO:0000259" key="2">
    <source>
        <dbReference type="PROSITE" id="PS51352"/>
    </source>
</evidence>
<proteinExistence type="inferred from homology"/>
<dbReference type="AlphaFoldDB" id="A0A660LJU9"/>
<gene>
    <name evidence="3" type="ORF">C8N24_3525</name>
</gene>
<dbReference type="PROSITE" id="PS51352">
    <property type="entry name" value="THIOREDOXIN_2"/>
    <property type="match status" value="1"/>
</dbReference>
<dbReference type="PROSITE" id="PS00195">
    <property type="entry name" value="GLUTAREDOXIN_1"/>
    <property type="match status" value="1"/>
</dbReference>
<dbReference type="PANTHER" id="PTHR13887">
    <property type="entry name" value="GLUTATHIONE S-TRANSFERASE KAPPA"/>
    <property type="match status" value="1"/>
</dbReference>
<dbReference type="Gene3D" id="3.40.30.10">
    <property type="entry name" value="Glutaredoxin"/>
    <property type="match status" value="1"/>
</dbReference>
<accession>A0A660LJU9</accession>
<evidence type="ECO:0000256" key="1">
    <source>
        <dbReference type="ARBA" id="ARBA00005791"/>
    </source>
</evidence>
<feature type="domain" description="Thioredoxin" evidence="2">
    <location>
        <begin position="1"/>
        <end position="170"/>
    </location>
</feature>
<reference evidence="3 4" key="1">
    <citation type="submission" date="2018-10" db="EMBL/GenBank/DDBJ databases">
        <title>Genomic Encyclopedia of Archaeal and Bacterial Type Strains, Phase II (KMG-II): from individual species to whole genera.</title>
        <authorList>
            <person name="Goeker M."/>
        </authorList>
    </citation>
    <scope>NUCLEOTIDE SEQUENCE [LARGE SCALE GENOMIC DNA]</scope>
    <source>
        <strain evidence="3 4">DSM 14954</strain>
    </source>
</reference>
<protein>
    <submittedName>
        <fullName evidence="3">Protein-disulfide isomerase</fullName>
    </submittedName>
</protein>
<dbReference type="Pfam" id="PF13462">
    <property type="entry name" value="Thioredoxin_4"/>
    <property type="match status" value="1"/>
</dbReference>
<dbReference type="SUPFAM" id="SSF52833">
    <property type="entry name" value="Thioredoxin-like"/>
    <property type="match status" value="1"/>
</dbReference>
<comment type="caution">
    <text evidence="3">The sequence shown here is derived from an EMBL/GenBank/DDBJ whole genome shotgun (WGS) entry which is preliminary data.</text>
</comment>
<comment type="similarity">
    <text evidence="1">Belongs to the thioredoxin family. DsbA subfamily.</text>
</comment>
<dbReference type="PANTHER" id="PTHR13887:SF55">
    <property type="entry name" value="SLR0313 PROTEIN"/>
    <property type="match status" value="1"/>
</dbReference>
<evidence type="ECO:0000313" key="4">
    <source>
        <dbReference type="Proteomes" id="UP000278962"/>
    </source>
</evidence>
<dbReference type="RefSeq" id="WP_121251981.1">
    <property type="nucleotide sequence ID" value="NZ_RBIL01000001.1"/>
</dbReference>
<dbReference type="InterPro" id="IPR012336">
    <property type="entry name" value="Thioredoxin-like_fold"/>
</dbReference>
<dbReference type="InterPro" id="IPR036249">
    <property type="entry name" value="Thioredoxin-like_sf"/>
</dbReference>
<dbReference type="InterPro" id="IPR011767">
    <property type="entry name" value="GLR_AS"/>
</dbReference>
<dbReference type="EMBL" id="RBIL01000001">
    <property type="protein sequence ID" value="RKQ93654.1"/>
    <property type="molecule type" value="Genomic_DNA"/>
</dbReference>